<feature type="transmembrane region" description="Helical" evidence="3">
    <location>
        <begin position="294"/>
        <end position="317"/>
    </location>
</feature>
<dbReference type="InterPro" id="IPR003567">
    <property type="entry name" value="Cyt_c_biogenesis"/>
</dbReference>
<accession>A0A9X2L0Y0</accession>
<feature type="transmembrane region" description="Helical" evidence="3">
    <location>
        <begin position="413"/>
        <end position="432"/>
    </location>
</feature>
<dbReference type="Pfam" id="PF16327">
    <property type="entry name" value="CcmF_C"/>
    <property type="match status" value="1"/>
</dbReference>
<evidence type="ECO:0000259" key="5">
    <source>
        <dbReference type="Pfam" id="PF16327"/>
    </source>
</evidence>
<feature type="transmembrane region" description="Helical" evidence="3">
    <location>
        <begin position="329"/>
        <end position="350"/>
    </location>
</feature>
<name>A0A9X2L0Y0_9BACT</name>
<comment type="caution">
    <text evidence="6">The sequence shown here is derived from an EMBL/GenBank/DDBJ whole genome shotgun (WGS) entry which is preliminary data.</text>
</comment>
<dbReference type="InterPro" id="IPR002541">
    <property type="entry name" value="Cyt_c_assembly"/>
</dbReference>
<feature type="transmembrane region" description="Helical" evidence="3">
    <location>
        <begin position="265"/>
        <end position="282"/>
    </location>
</feature>
<dbReference type="GO" id="GO:0016020">
    <property type="term" value="C:membrane"/>
    <property type="evidence" value="ECO:0007669"/>
    <property type="project" value="InterPro"/>
</dbReference>
<sequence length="832" mass="93642">MLGTVGKILISASFVTSLAAMIFYFISANRDENRTLRIGNWLFAVKAAFLVVASGILVYLIFQHQFQYYYVFNYTSLDLAPRYLWSAFYGGQEGSFMLWILISAFFGFGLMKWTRAPYKAPVLFFLTLTQVFLLSMLLGWDIFGLKLGASPFRTIAEEMPNAPFLQANPDFIPQDGSGLNDLLKSPWMMIHPPILFVGFSMMTIPYCFAMAALWKQKYNEWIGPALPWTLSANVALLTAIFLGGYWAYVTLSFGGYWAWDPVENASLVPWLIGTAGIHTMIIQRKSSIAQKSSILFAILAYVAVVYETFLTRSGILGSSSVHSFVDLGLYNQLLAFMLVVTLLGLGLFFWRYKELPSPEKESKFLSREFMTVTGAMLLLILGLVIILGTSSPIIGKLFVENPTPPEISFYNDWSMPIAMVMAIFTVLGQYLFWKKYDAESLASALINPLLVTSAVTILSIILGDVRNIYYMVYLFCGYFAVVGNAWVMVRLAFQNPKLVGGSLTHVGFGLLLVGILASSAYNSYLVDQKTANYNAAVEQGEVTDEQGFKVTQKEEMLLLNLNEPVLVDNRYMLTYEGYELDNSVRRGQQTYRIKFEPVDGGKPFYMNPEVYPMLTTSTAENIQWSVDPDVRTGLLSDIYLYVGGSSYVQEQNDRAAENRSMMQNVAAQDTTADDSPEVQKIKFNPGQTVDVGKFKIRFVDYARTDTSELPPNTSIGVRAQVELIHPASSRVITLEPLFAVYSQDGQSYIYSPPARIPDFDLEFQFTEINPQENNIELTITGLEEEYEPEWVLIVADEKPFISVVWAGTFILMAGFSISIFRHWGRERKKNAE</sequence>
<keyword evidence="3" id="KW-1133">Transmembrane helix</keyword>
<feature type="transmembrane region" description="Helical" evidence="3">
    <location>
        <begin position="82"/>
        <end position="110"/>
    </location>
</feature>
<gene>
    <name evidence="6" type="primary">ccsA</name>
    <name evidence="6" type="ORF">NM125_01270</name>
</gene>
<keyword evidence="2" id="KW-0201">Cytochrome c-type biogenesis</keyword>
<keyword evidence="7" id="KW-1185">Reference proteome</keyword>
<organism evidence="6 7">
    <name type="scientific">Gracilimonas sediminicola</name>
    <dbReference type="NCBI Taxonomy" id="2952158"/>
    <lineage>
        <taxon>Bacteria</taxon>
        <taxon>Pseudomonadati</taxon>
        <taxon>Balneolota</taxon>
        <taxon>Balneolia</taxon>
        <taxon>Balneolales</taxon>
        <taxon>Balneolaceae</taxon>
        <taxon>Gracilimonas</taxon>
    </lineage>
</organism>
<evidence type="ECO:0000256" key="2">
    <source>
        <dbReference type="ARBA" id="ARBA00022748"/>
    </source>
</evidence>
<dbReference type="AlphaFoldDB" id="A0A9X2L0Y0"/>
<feature type="transmembrane region" description="Helical" evidence="3">
    <location>
        <begin position="444"/>
        <end position="462"/>
    </location>
</feature>
<proteinExistence type="inferred from homology"/>
<dbReference type="Proteomes" id="UP001139125">
    <property type="component" value="Unassembled WGS sequence"/>
</dbReference>
<dbReference type="GO" id="GO:0015232">
    <property type="term" value="F:heme transmembrane transporter activity"/>
    <property type="evidence" value="ECO:0007669"/>
    <property type="project" value="InterPro"/>
</dbReference>
<reference evidence="6" key="1">
    <citation type="submission" date="2022-06" db="EMBL/GenBank/DDBJ databases">
        <title>Gracilimonas sp. CAU 1638 isolated from sea sediment.</title>
        <authorList>
            <person name="Kim W."/>
        </authorList>
    </citation>
    <scope>NUCLEOTIDE SEQUENCE</scope>
    <source>
        <strain evidence="6">CAU 1638</strain>
    </source>
</reference>
<feature type="domain" description="Cytochrome c-type biogenesis protein CcmF C-terminal" evidence="5">
    <location>
        <begin position="334"/>
        <end position="524"/>
    </location>
</feature>
<feature type="transmembrane region" description="Helical" evidence="3">
    <location>
        <begin position="194"/>
        <end position="214"/>
    </location>
</feature>
<dbReference type="PANTHER" id="PTHR43653:SF1">
    <property type="entry name" value="CYTOCHROME C-TYPE BIOGENESIS PROTEIN CCMF"/>
    <property type="match status" value="1"/>
</dbReference>
<feature type="transmembrane region" description="Helical" evidence="3">
    <location>
        <begin position="122"/>
        <end position="143"/>
    </location>
</feature>
<dbReference type="GO" id="GO:0017004">
    <property type="term" value="P:cytochrome complex assembly"/>
    <property type="evidence" value="ECO:0007669"/>
    <property type="project" value="UniProtKB-KW"/>
</dbReference>
<dbReference type="Pfam" id="PF01578">
    <property type="entry name" value="Cytochrom_C_asm"/>
    <property type="match status" value="1"/>
</dbReference>
<dbReference type="PANTHER" id="PTHR43653">
    <property type="entry name" value="CYTOCHROME C ASSEMBLY PROTEIN-RELATED"/>
    <property type="match status" value="1"/>
</dbReference>
<evidence type="ECO:0000256" key="3">
    <source>
        <dbReference type="SAM" id="Phobius"/>
    </source>
</evidence>
<dbReference type="PRINTS" id="PR01410">
    <property type="entry name" value="CCBIOGENESIS"/>
</dbReference>
<feature type="domain" description="Cytochrome c assembly protein" evidence="4">
    <location>
        <begin position="93"/>
        <end position="313"/>
    </location>
</feature>
<dbReference type="GO" id="GO:0020037">
    <property type="term" value="F:heme binding"/>
    <property type="evidence" value="ECO:0007669"/>
    <property type="project" value="InterPro"/>
</dbReference>
<feature type="transmembrane region" description="Helical" evidence="3">
    <location>
        <begin position="234"/>
        <end position="259"/>
    </location>
</feature>
<dbReference type="RefSeq" id="WP_255132070.1">
    <property type="nucleotide sequence ID" value="NZ_JANDBC010000001.1"/>
</dbReference>
<feature type="transmembrane region" description="Helical" evidence="3">
    <location>
        <begin position="38"/>
        <end position="62"/>
    </location>
</feature>
<feature type="transmembrane region" description="Helical" evidence="3">
    <location>
        <begin position="6"/>
        <end position="26"/>
    </location>
</feature>
<evidence type="ECO:0000259" key="4">
    <source>
        <dbReference type="Pfam" id="PF01578"/>
    </source>
</evidence>
<evidence type="ECO:0000313" key="6">
    <source>
        <dbReference type="EMBL" id="MCP9290205.1"/>
    </source>
</evidence>
<protein>
    <submittedName>
        <fullName evidence="6">Cytochrome c biogenesis protein CcsA</fullName>
    </submittedName>
</protein>
<keyword evidence="3" id="KW-0472">Membrane</keyword>
<feature type="transmembrane region" description="Helical" evidence="3">
    <location>
        <begin position="371"/>
        <end position="393"/>
    </location>
</feature>
<feature type="transmembrane region" description="Helical" evidence="3">
    <location>
        <begin position="468"/>
        <end position="487"/>
    </location>
</feature>
<evidence type="ECO:0000313" key="7">
    <source>
        <dbReference type="Proteomes" id="UP001139125"/>
    </source>
</evidence>
<feature type="transmembrane region" description="Helical" evidence="3">
    <location>
        <begin position="499"/>
        <end position="521"/>
    </location>
</feature>
<dbReference type="EMBL" id="JANDBC010000001">
    <property type="protein sequence ID" value="MCP9290205.1"/>
    <property type="molecule type" value="Genomic_DNA"/>
</dbReference>
<dbReference type="InterPro" id="IPR032523">
    <property type="entry name" value="CcmF_C"/>
</dbReference>
<keyword evidence="3" id="KW-0812">Transmembrane</keyword>
<feature type="transmembrane region" description="Helical" evidence="3">
    <location>
        <begin position="800"/>
        <end position="820"/>
    </location>
</feature>
<comment type="similarity">
    <text evidence="1">Belongs to the CcmF/CycK/Ccl1/NrfE/CcsA family.</text>
</comment>
<evidence type="ECO:0000256" key="1">
    <source>
        <dbReference type="ARBA" id="ARBA00009186"/>
    </source>
</evidence>